<dbReference type="AlphaFoldDB" id="A0A2V5ILP9"/>
<name>A0A2V5ILP9_9EURO</name>
<sequence>MLFGENNQTNLLRICTRHCTAAISTVEGRAWCHNPSRDIFSSNLDLDRTDVVHKLPINSVQYPSKIPETSSQFHGEKRKPCRADPIPSFTVFMSTLRGDGKGEPGQVTVAALTAPRPTALGACRKEMQTSTRSNKAIASSSMHRTPRREEMECGMKLPRPCRLHCVLDR</sequence>
<organism evidence="2 3">
    <name type="scientific">Aspergillus indologenus CBS 114.80</name>
    <dbReference type="NCBI Taxonomy" id="1450541"/>
    <lineage>
        <taxon>Eukaryota</taxon>
        <taxon>Fungi</taxon>
        <taxon>Dikarya</taxon>
        <taxon>Ascomycota</taxon>
        <taxon>Pezizomycotina</taxon>
        <taxon>Eurotiomycetes</taxon>
        <taxon>Eurotiomycetidae</taxon>
        <taxon>Eurotiales</taxon>
        <taxon>Aspergillaceae</taxon>
        <taxon>Aspergillus</taxon>
        <taxon>Aspergillus subgen. Circumdati</taxon>
    </lineage>
</organism>
<feature type="compositionally biased region" description="Polar residues" evidence="1">
    <location>
        <begin position="128"/>
        <end position="143"/>
    </location>
</feature>
<proteinExistence type="predicted"/>
<keyword evidence="3" id="KW-1185">Reference proteome</keyword>
<dbReference type="Proteomes" id="UP000248817">
    <property type="component" value="Unassembled WGS sequence"/>
</dbReference>
<evidence type="ECO:0000256" key="1">
    <source>
        <dbReference type="SAM" id="MobiDB-lite"/>
    </source>
</evidence>
<gene>
    <name evidence="2" type="ORF">BP00DRAFT_8898</name>
</gene>
<reference evidence="2 3" key="1">
    <citation type="submission" date="2018-02" db="EMBL/GenBank/DDBJ databases">
        <title>The genomes of Aspergillus section Nigri reveals drivers in fungal speciation.</title>
        <authorList>
            <consortium name="DOE Joint Genome Institute"/>
            <person name="Vesth T.C."/>
            <person name="Nybo J."/>
            <person name="Theobald S."/>
            <person name="Brandl J."/>
            <person name="Frisvad J.C."/>
            <person name="Nielsen K.F."/>
            <person name="Lyhne E.K."/>
            <person name="Kogle M.E."/>
            <person name="Kuo A."/>
            <person name="Riley R."/>
            <person name="Clum A."/>
            <person name="Nolan M."/>
            <person name="Lipzen A."/>
            <person name="Salamov A."/>
            <person name="Henrissat B."/>
            <person name="Wiebenga A."/>
            <person name="De vries R.P."/>
            <person name="Grigoriev I.V."/>
            <person name="Mortensen U.H."/>
            <person name="Andersen M.R."/>
            <person name="Baker S.E."/>
        </authorList>
    </citation>
    <scope>NUCLEOTIDE SEQUENCE [LARGE SCALE GENOMIC DNA]</scope>
    <source>
        <strain evidence="2 3">CBS 114.80</strain>
    </source>
</reference>
<evidence type="ECO:0000313" key="2">
    <source>
        <dbReference type="EMBL" id="PYI34953.1"/>
    </source>
</evidence>
<accession>A0A2V5ILP9</accession>
<evidence type="ECO:0000313" key="3">
    <source>
        <dbReference type="Proteomes" id="UP000248817"/>
    </source>
</evidence>
<feature type="region of interest" description="Disordered" evidence="1">
    <location>
        <begin position="126"/>
        <end position="151"/>
    </location>
</feature>
<protein>
    <submittedName>
        <fullName evidence="2">Uncharacterized protein</fullName>
    </submittedName>
</protein>
<dbReference type="EMBL" id="KZ825472">
    <property type="protein sequence ID" value="PYI34953.1"/>
    <property type="molecule type" value="Genomic_DNA"/>
</dbReference>